<evidence type="ECO:0000313" key="1">
    <source>
        <dbReference type="EMBL" id="CAF0834613.1"/>
    </source>
</evidence>
<dbReference type="Proteomes" id="UP000663845">
    <property type="component" value="Unassembled WGS sequence"/>
</dbReference>
<dbReference type="Proteomes" id="UP000663844">
    <property type="component" value="Unassembled WGS sequence"/>
</dbReference>
<organism evidence="1 3">
    <name type="scientific">Adineta steineri</name>
    <dbReference type="NCBI Taxonomy" id="433720"/>
    <lineage>
        <taxon>Eukaryota</taxon>
        <taxon>Metazoa</taxon>
        <taxon>Spiralia</taxon>
        <taxon>Gnathifera</taxon>
        <taxon>Rotifera</taxon>
        <taxon>Eurotatoria</taxon>
        <taxon>Bdelloidea</taxon>
        <taxon>Adinetida</taxon>
        <taxon>Adinetidae</taxon>
        <taxon>Adineta</taxon>
    </lineage>
</organism>
<proteinExistence type="predicted"/>
<gene>
    <name evidence="1" type="ORF">JYZ213_LOCUS7024</name>
    <name evidence="2" type="ORF">OXD698_LOCUS7040</name>
</gene>
<sequence length="112" mass="12185">MCGLRAPSHVYSATLKNSSNNDIVVEVEYAGSDASHSEHVTVIVPKGGSQSIKEKTHHVGDNEQRKFIQKLTVKSEGATIQELSAPFEGVKSPKHDWQFEVGQDGSIKSVSH</sequence>
<accession>A0A813UZN2</accession>
<name>A0A813UZN2_9BILA</name>
<comment type="caution">
    <text evidence="1">The sequence shown here is derived from an EMBL/GenBank/DDBJ whole genome shotgun (WGS) entry which is preliminary data.</text>
</comment>
<protein>
    <submittedName>
        <fullName evidence="1">Uncharacterized protein</fullName>
    </submittedName>
</protein>
<dbReference type="EMBL" id="CAJNOG010000045">
    <property type="protein sequence ID" value="CAF0834613.1"/>
    <property type="molecule type" value="Genomic_DNA"/>
</dbReference>
<dbReference type="AlphaFoldDB" id="A0A813UZN2"/>
<reference evidence="1" key="1">
    <citation type="submission" date="2021-02" db="EMBL/GenBank/DDBJ databases">
        <authorList>
            <person name="Nowell W R."/>
        </authorList>
    </citation>
    <scope>NUCLEOTIDE SEQUENCE</scope>
</reference>
<dbReference type="EMBL" id="CAJOAZ010000315">
    <property type="protein sequence ID" value="CAF3613347.1"/>
    <property type="molecule type" value="Genomic_DNA"/>
</dbReference>
<evidence type="ECO:0000313" key="3">
    <source>
        <dbReference type="Proteomes" id="UP000663845"/>
    </source>
</evidence>
<evidence type="ECO:0000313" key="2">
    <source>
        <dbReference type="EMBL" id="CAF3613347.1"/>
    </source>
</evidence>